<organism evidence="1 2">
    <name type="scientific">Aureimonas glaciei</name>
    <dbReference type="NCBI Taxonomy" id="1776957"/>
    <lineage>
        <taxon>Bacteria</taxon>
        <taxon>Pseudomonadati</taxon>
        <taxon>Pseudomonadota</taxon>
        <taxon>Alphaproteobacteria</taxon>
        <taxon>Hyphomicrobiales</taxon>
        <taxon>Aurantimonadaceae</taxon>
        <taxon>Aureimonas</taxon>
    </lineage>
</organism>
<proteinExistence type="predicted"/>
<name>A0A916Y388_9HYPH</name>
<comment type="caution">
    <text evidence="1">The sequence shown here is derived from an EMBL/GenBank/DDBJ whole genome shotgun (WGS) entry which is preliminary data.</text>
</comment>
<reference evidence="1" key="2">
    <citation type="submission" date="2020-09" db="EMBL/GenBank/DDBJ databases">
        <authorList>
            <person name="Sun Q."/>
            <person name="Zhou Y."/>
        </authorList>
    </citation>
    <scope>NUCLEOTIDE SEQUENCE</scope>
    <source>
        <strain evidence="1">CGMCC 1.15493</strain>
    </source>
</reference>
<sequence>MWTREEVSRLRKHFAVAHLRELESLVGRPLNSIRAKADKLGLRRPQQTYTPTGNALLDSLRGRCRELCYTMVDLDEMVVSGTYFKDCGWNSPGTKQGRLKQYFSFTRIAKGIHVIGGTLDVVWDEG</sequence>
<evidence type="ECO:0000313" key="2">
    <source>
        <dbReference type="Proteomes" id="UP000613160"/>
    </source>
</evidence>
<dbReference type="EMBL" id="BMJJ01000009">
    <property type="protein sequence ID" value="GGD28996.1"/>
    <property type="molecule type" value="Genomic_DNA"/>
</dbReference>
<protein>
    <submittedName>
        <fullName evidence="1">Uncharacterized protein</fullName>
    </submittedName>
</protein>
<evidence type="ECO:0000313" key="1">
    <source>
        <dbReference type="EMBL" id="GGD28996.1"/>
    </source>
</evidence>
<keyword evidence="2" id="KW-1185">Reference proteome</keyword>
<reference evidence="1" key="1">
    <citation type="journal article" date="2014" name="Int. J. Syst. Evol. Microbiol.">
        <title>Complete genome sequence of Corynebacterium casei LMG S-19264T (=DSM 44701T), isolated from a smear-ripened cheese.</title>
        <authorList>
            <consortium name="US DOE Joint Genome Institute (JGI-PGF)"/>
            <person name="Walter F."/>
            <person name="Albersmeier A."/>
            <person name="Kalinowski J."/>
            <person name="Ruckert C."/>
        </authorList>
    </citation>
    <scope>NUCLEOTIDE SEQUENCE</scope>
    <source>
        <strain evidence="1">CGMCC 1.15493</strain>
    </source>
</reference>
<gene>
    <name evidence="1" type="ORF">GCM10011335_35180</name>
</gene>
<dbReference type="AlphaFoldDB" id="A0A916Y388"/>
<accession>A0A916Y388</accession>
<dbReference type="Proteomes" id="UP000613160">
    <property type="component" value="Unassembled WGS sequence"/>
</dbReference>